<keyword evidence="2" id="KW-0812">Transmembrane</keyword>
<evidence type="ECO:0000313" key="4">
    <source>
        <dbReference type="Proteomes" id="UP000484015"/>
    </source>
</evidence>
<dbReference type="EMBL" id="WNLA01000005">
    <property type="protein sequence ID" value="MTW02489.1"/>
    <property type="molecule type" value="Genomic_DNA"/>
</dbReference>
<accession>A0A6L6PZ98</accession>
<organism evidence="3 4">
    <name type="scientific">Pseudoduganella ginsengisoli</name>
    <dbReference type="NCBI Taxonomy" id="1462440"/>
    <lineage>
        <taxon>Bacteria</taxon>
        <taxon>Pseudomonadati</taxon>
        <taxon>Pseudomonadota</taxon>
        <taxon>Betaproteobacteria</taxon>
        <taxon>Burkholderiales</taxon>
        <taxon>Oxalobacteraceae</taxon>
        <taxon>Telluria group</taxon>
        <taxon>Pseudoduganella</taxon>
    </lineage>
</organism>
<keyword evidence="4" id="KW-1185">Reference proteome</keyword>
<reference evidence="3 4" key="1">
    <citation type="submission" date="2019-11" db="EMBL/GenBank/DDBJ databases">
        <title>Type strains purchased from KCTC, JCM and DSMZ.</title>
        <authorList>
            <person name="Lu H."/>
        </authorList>
    </citation>
    <scope>NUCLEOTIDE SEQUENCE [LARGE SCALE GENOMIC DNA]</scope>
    <source>
        <strain evidence="3 4">KCTC 42409</strain>
    </source>
</reference>
<keyword evidence="2" id="KW-1133">Transmembrane helix</keyword>
<comment type="caution">
    <text evidence="3">The sequence shown here is derived from an EMBL/GenBank/DDBJ whole genome shotgun (WGS) entry which is preliminary data.</text>
</comment>
<dbReference type="OrthoDB" id="9938143at2"/>
<dbReference type="AlphaFoldDB" id="A0A6L6PZ98"/>
<dbReference type="RefSeq" id="WP_155438887.1">
    <property type="nucleotide sequence ID" value="NZ_WNLA01000005.1"/>
</dbReference>
<evidence type="ECO:0000313" key="3">
    <source>
        <dbReference type="EMBL" id="MTW02489.1"/>
    </source>
</evidence>
<feature type="transmembrane region" description="Helical" evidence="2">
    <location>
        <begin position="25"/>
        <end position="44"/>
    </location>
</feature>
<feature type="region of interest" description="Disordered" evidence="1">
    <location>
        <begin position="54"/>
        <end position="90"/>
    </location>
</feature>
<evidence type="ECO:0000256" key="2">
    <source>
        <dbReference type="SAM" id="Phobius"/>
    </source>
</evidence>
<gene>
    <name evidence="3" type="ORF">GM668_10395</name>
</gene>
<name>A0A6L6PZ98_9BURK</name>
<feature type="compositionally biased region" description="Basic and acidic residues" evidence="1">
    <location>
        <begin position="70"/>
        <end position="90"/>
    </location>
</feature>
<sequence length="90" mass="9951">MDTLARQVGETLVARGTAAAISRWGIWRVAGWLGAAALLAYYFGSRYRAQHATPLLAAPEAGKGTTPPPDQERRRVPDFEHHQDESRTLH</sequence>
<keyword evidence="2" id="KW-0472">Membrane</keyword>
<evidence type="ECO:0000256" key="1">
    <source>
        <dbReference type="SAM" id="MobiDB-lite"/>
    </source>
</evidence>
<protein>
    <submittedName>
        <fullName evidence="3">Uncharacterized protein</fullName>
    </submittedName>
</protein>
<proteinExistence type="predicted"/>
<dbReference type="Proteomes" id="UP000484015">
    <property type="component" value="Unassembled WGS sequence"/>
</dbReference>